<dbReference type="InterPro" id="IPR011006">
    <property type="entry name" value="CheY-like_superfamily"/>
</dbReference>
<keyword evidence="1" id="KW-0597">Phosphoprotein</keyword>
<dbReference type="PROSITE" id="PS50110">
    <property type="entry name" value="RESPONSE_REGULATORY"/>
    <property type="match status" value="1"/>
</dbReference>
<dbReference type="Proteomes" id="UP000198555">
    <property type="component" value="Unassembled WGS sequence"/>
</dbReference>
<dbReference type="GO" id="GO:0000160">
    <property type="term" value="P:phosphorelay signal transduction system"/>
    <property type="evidence" value="ECO:0007669"/>
    <property type="project" value="InterPro"/>
</dbReference>
<reference evidence="4" key="1">
    <citation type="submission" date="2016-10" db="EMBL/GenBank/DDBJ databases">
        <authorList>
            <person name="Varghese N."/>
            <person name="Submissions S."/>
        </authorList>
    </citation>
    <scope>NUCLEOTIDE SEQUENCE [LARGE SCALE GENOMIC DNA]</scope>
    <source>
        <strain evidence="4">DSM 19326</strain>
    </source>
</reference>
<dbReference type="STRING" id="420404.SAMN05421793_14912"/>
<proteinExistence type="predicted"/>
<feature type="domain" description="Response regulatory" evidence="2">
    <location>
        <begin position="4"/>
        <end position="132"/>
    </location>
</feature>
<evidence type="ECO:0000259" key="2">
    <source>
        <dbReference type="PROSITE" id="PS50110"/>
    </source>
</evidence>
<dbReference type="GO" id="GO:0003677">
    <property type="term" value="F:DNA binding"/>
    <property type="evidence" value="ECO:0007669"/>
    <property type="project" value="UniProtKB-KW"/>
</dbReference>
<gene>
    <name evidence="3" type="ORF">SAMN05421793_14912</name>
</gene>
<dbReference type="EMBL" id="FNWX01000049">
    <property type="protein sequence ID" value="SEH90737.1"/>
    <property type="molecule type" value="Genomic_DNA"/>
</dbReference>
<protein>
    <submittedName>
        <fullName evidence="3">DNA-binding response regulator, NarL/FixJ family, contains REC and HTH domains</fullName>
    </submittedName>
</protein>
<evidence type="ECO:0000313" key="4">
    <source>
        <dbReference type="Proteomes" id="UP000198555"/>
    </source>
</evidence>
<keyword evidence="4" id="KW-1185">Reference proteome</keyword>
<dbReference type="AlphaFoldDB" id="A0A1H6LPW3"/>
<feature type="modified residue" description="4-aspartylphosphate" evidence="1">
    <location>
        <position position="59"/>
    </location>
</feature>
<dbReference type="InterPro" id="IPR001789">
    <property type="entry name" value="Sig_transdc_resp-reg_receiver"/>
</dbReference>
<dbReference type="RefSeq" id="WP_089770861.1">
    <property type="nucleotide sequence ID" value="NZ_FNWX01000049.1"/>
</dbReference>
<dbReference type="SUPFAM" id="SSF52172">
    <property type="entry name" value="CheY-like"/>
    <property type="match status" value="1"/>
</dbReference>
<accession>A0A1H6LPW3</accession>
<sequence>MFKKVLIAEDHESSNFSVQNIVKQMEITVADYFYYCDDAYSHLKKSVEKQLPYELLITDLSFEDDGRKQFIKDGKELIKCCREENPNIKVIVFSGEHRLGIIDLLFSELKINAFVRKARSDSRELKKAIELVYSNHSYISNNLKLPIKKVNTLEFSNYDIILITLLSEGILQKNIPQILQQRNINPNSLSSVEKRISTMKIAMDVKNNEQLIARCKDLGII</sequence>
<name>A0A1H6LPW3_9FLAO</name>
<evidence type="ECO:0000313" key="3">
    <source>
        <dbReference type="EMBL" id="SEH90737.1"/>
    </source>
</evidence>
<organism evidence="3 4">
    <name type="scientific">Epilithonimonas hominis</name>
    <dbReference type="NCBI Taxonomy" id="420404"/>
    <lineage>
        <taxon>Bacteria</taxon>
        <taxon>Pseudomonadati</taxon>
        <taxon>Bacteroidota</taxon>
        <taxon>Flavobacteriia</taxon>
        <taxon>Flavobacteriales</taxon>
        <taxon>Weeksellaceae</taxon>
        <taxon>Chryseobacterium group</taxon>
        <taxon>Epilithonimonas</taxon>
    </lineage>
</organism>
<evidence type="ECO:0000256" key="1">
    <source>
        <dbReference type="PROSITE-ProRule" id="PRU00169"/>
    </source>
</evidence>
<dbReference type="Gene3D" id="3.40.50.2300">
    <property type="match status" value="1"/>
</dbReference>
<keyword evidence="3" id="KW-0238">DNA-binding</keyword>